<dbReference type="NCBIfam" id="TIGR00537">
    <property type="entry name" value="hemK_rel_arch"/>
    <property type="match status" value="1"/>
</dbReference>
<name>A0A8D5U7R5_9CREN</name>
<gene>
    <name evidence="6" type="ORF">KN1_19070</name>
</gene>
<reference evidence="6 7" key="1">
    <citation type="submission" date="2021-04" db="EMBL/GenBank/DDBJ databases">
        <title>Complete genome sequence of Stygiolobus sp. KN-1.</title>
        <authorList>
            <person name="Nakamura K."/>
            <person name="Sakai H."/>
            <person name="Kurosawa N."/>
        </authorList>
    </citation>
    <scope>NUCLEOTIDE SEQUENCE [LARGE SCALE GENOMIC DNA]</scope>
    <source>
        <strain evidence="6 7">KN-1</strain>
    </source>
</reference>
<evidence type="ECO:0000313" key="6">
    <source>
        <dbReference type="EMBL" id="BCU70610.1"/>
    </source>
</evidence>
<comment type="similarity">
    <text evidence="1">Belongs to the eukaryotic/archaeal PrmC-related family.</text>
</comment>
<dbReference type="Gene3D" id="3.40.50.150">
    <property type="entry name" value="Vaccinia Virus protein VP39"/>
    <property type="match status" value="1"/>
</dbReference>
<keyword evidence="4" id="KW-0949">S-adenosyl-L-methionine</keyword>
<protein>
    <submittedName>
        <fullName evidence="6">Methyltransferase</fullName>
    </submittedName>
</protein>
<keyword evidence="7" id="KW-1185">Reference proteome</keyword>
<dbReference type="InterPro" id="IPR007848">
    <property type="entry name" value="Small_mtfrase_dom"/>
</dbReference>
<dbReference type="EMBL" id="AP024597">
    <property type="protein sequence ID" value="BCU70610.1"/>
    <property type="molecule type" value="Genomic_DNA"/>
</dbReference>
<evidence type="ECO:0000256" key="1">
    <source>
        <dbReference type="ARBA" id="ARBA00006149"/>
    </source>
</evidence>
<evidence type="ECO:0000256" key="3">
    <source>
        <dbReference type="ARBA" id="ARBA00022679"/>
    </source>
</evidence>
<dbReference type="RefSeq" id="WP_221287299.1">
    <property type="nucleotide sequence ID" value="NZ_AP024597.1"/>
</dbReference>
<feature type="domain" description="Methyltransferase small" evidence="5">
    <location>
        <begin position="27"/>
        <end position="117"/>
    </location>
</feature>
<dbReference type="InterPro" id="IPR002052">
    <property type="entry name" value="DNA_methylase_N6_adenine_CS"/>
</dbReference>
<dbReference type="GO" id="GO:0032259">
    <property type="term" value="P:methylation"/>
    <property type="evidence" value="ECO:0007669"/>
    <property type="project" value="UniProtKB-KW"/>
</dbReference>
<evidence type="ECO:0000256" key="2">
    <source>
        <dbReference type="ARBA" id="ARBA00022603"/>
    </source>
</evidence>
<dbReference type="AlphaFoldDB" id="A0A8D5U7R5"/>
<dbReference type="PANTHER" id="PTHR45875">
    <property type="entry name" value="METHYLTRANSFERASE N6AMT1"/>
    <property type="match status" value="1"/>
</dbReference>
<dbReference type="NCBIfam" id="NF011528">
    <property type="entry name" value="PRK14968.1-2"/>
    <property type="match status" value="1"/>
</dbReference>
<dbReference type="CDD" id="cd02440">
    <property type="entry name" value="AdoMet_MTases"/>
    <property type="match status" value="1"/>
</dbReference>
<accession>A0A8D5U7R5</accession>
<organism evidence="6 7">
    <name type="scientific">Stygiolobus caldivivus</name>
    <dbReference type="NCBI Taxonomy" id="2824673"/>
    <lineage>
        <taxon>Archaea</taxon>
        <taxon>Thermoproteota</taxon>
        <taxon>Thermoprotei</taxon>
        <taxon>Sulfolobales</taxon>
        <taxon>Sulfolobaceae</taxon>
        <taxon>Stygiolobus</taxon>
    </lineage>
</organism>
<dbReference type="InterPro" id="IPR004557">
    <property type="entry name" value="PrmC-related"/>
</dbReference>
<dbReference type="GO" id="GO:0003676">
    <property type="term" value="F:nucleic acid binding"/>
    <property type="evidence" value="ECO:0007669"/>
    <property type="project" value="InterPro"/>
</dbReference>
<dbReference type="KEGG" id="csty:KN1_19070"/>
<keyword evidence="3" id="KW-0808">Transferase</keyword>
<keyword evidence="2 6" id="KW-0489">Methyltransferase</keyword>
<evidence type="ECO:0000313" key="7">
    <source>
        <dbReference type="Proteomes" id="UP000825123"/>
    </source>
</evidence>
<dbReference type="SUPFAM" id="SSF53335">
    <property type="entry name" value="S-adenosyl-L-methionine-dependent methyltransferases"/>
    <property type="match status" value="1"/>
</dbReference>
<dbReference type="PANTHER" id="PTHR45875:SF1">
    <property type="entry name" value="METHYLTRANSFERASE N6AMT1"/>
    <property type="match status" value="1"/>
</dbReference>
<evidence type="ECO:0000259" key="5">
    <source>
        <dbReference type="Pfam" id="PF05175"/>
    </source>
</evidence>
<dbReference type="GeneID" id="66163638"/>
<dbReference type="Proteomes" id="UP000825123">
    <property type="component" value="Chromosome"/>
</dbReference>
<dbReference type="GO" id="GO:0008276">
    <property type="term" value="F:protein methyltransferase activity"/>
    <property type="evidence" value="ECO:0007669"/>
    <property type="project" value="TreeGrafter"/>
</dbReference>
<evidence type="ECO:0000256" key="4">
    <source>
        <dbReference type="ARBA" id="ARBA00022691"/>
    </source>
</evidence>
<dbReference type="GO" id="GO:0008757">
    <property type="term" value="F:S-adenosylmethionine-dependent methyltransferase activity"/>
    <property type="evidence" value="ECO:0007669"/>
    <property type="project" value="TreeGrafter"/>
</dbReference>
<dbReference type="InterPro" id="IPR029063">
    <property type="entry name" value="SAM-dependent_MTases_sf"/>
</dbReference>
<sequence>MAGNRIIEVAGYRLCINENTYEPAEDSTLLMSIINIKPKEKVLDMGSGSGLLGLYAIMLGASNVTFVDINPFASESTLCTLNLNKVEPYRFEVINCDLLSCLRPNIVYDVAIFNPPYLPFEEYDSWIKYSWSGGKDGVTVIEKFLKVIKAKRIYTVLSSLSDLDKLFGSPYFSKYKIGKRKEITIGYETIISMELVNDD</sequence>
<dbReference type="InterPro" id="IPR052190">
    <property type="entry name" value="Euk-Arch_PrmC-MTase"/>
</dbReference>
<proteinExistence type="inferred from homology"/>
<dbReference type="GO" id="GO:0035657">
    <property type="term" value="C:eRF1 methyltransferase complex"/>
    <property type="evidence" value="ECO:0007669"/>
    <property type="project" value="TreeGrafter"/>
</dbReference>
<dbReference type="Pfam" id="PF05175">
    <property type="entry name" value="MTS"/>
    <property type="match status" value="1"/>
</dbReference>
<dbReference type="PROSITE" id="PS00092">
    <property type="entry name" value="N6_MTASE"/>
    <property type="match status" value="1"/>
</dbReference>